<protein>
    <submittedName>
        <fullName evidence="1">Uncharacterized protein</fullName>
    </submittedName>
</protein>
<proteinExistence type="predicted"/>
<sequence>MKEELCLSDLPWVVAEEEDVAGPAYTVSWPSTPTIAQTSHRQRGKIGPVSIAAGYGAGPRLVRTKKKSSIATVVRFYLNREEDRDGSFMGGGHFGLNFFL</sequence>
<dbReference type="Proteomes" id="UP001234297">
    <property type="component" value="Chromosome 3"/>
</dbReference>
<evidence type="ECO:0000313" key="2">
    <source>
        <dbReference type="Proteomes" id="UP001234297"/>
    </source>
</evidence>
<comment type="caution">
    <text evidence="1">The sequence shown here is derived from an EMBL/GenBank/DDBJ whole genome shotgun (WGS) entry which is preliminary data.</text>
</comment>
<organism evidence="1 2">
    <name type="scientific">Persea americana</name>
    <name type="common">Avocado</name>
    <dbReference type="NCBI Taxonomy" id="3435"/>
    <lineage>
        <taxon>Eukaryota</taxon>
        <taxon>Viridiplantae</taxon>
        <taxon>Streptophyta</taxon>
        <taxon>Embryophyta</taxon>
        <taxon>Tracheophyta</taxon>
        <taxon>Spermatophyta</taxon>
        <taxon>Magnoliopsida</taxon>
        <taxon>Magnoliidae</taxon>
        <taxon>Laurales</taxon>
        <taxon>Lauraceae</taxon>
        <taxon>Persea</taxon>
    </lineage>
</organism>
<dbReference type="EMBL" id="CM056811">
    <property type="protein sequence ID" value="KAJ8635692.1"/>
    <property type="molecule type" value="Genomic_DNA"/>
</dbReference>
<reference evidence="1 2" key="1">
    <citation type="journal article" date="2022" name="Hortic Res">
        <title>A haplotype resolved chromosomal level avocado genome allows analysis of novel avocado genes.</title>
        <authorList>
            <person name="Nath O."/>
            <person name="Fletcher S.J."/>
            <person name="Hayward A."/>
            <person name="Shaw L.M."/>
            <person name="Masouleh A.K."/>
            <person name="Furtado A."/>
            <person name="Henry R.J."/>
            <person name="Mitter N."/>
        </authorList>
    </citation>
    <scope>NUCLEOTIDE SEQUENCE [LARGE SCALE GENOMIC DNA]</scope>
    <source>
        <strain evidence="2">cv. Hass</strain>
    </source>
</reference>
<gene>
    <name evidence="1" type="ORF">MRB53_009959</name>
</gene>
<evidence type="ECO:0000313" key="1">
    <source>
        <dbReference type="EMBL" id="KAJ8635692.1"/>
    </source>
</evidence>
<accession>A0ACC2LQM3</accession>
<name>A0ACC2LQM3_PERAE</name>
<keyword evidence="2" id="KW-1185">Reference proteome</keyword>